<accession>A0A9Q1C7Q4</accession>
<keyword evidence="2" id="KW-0675">Receptor</keyword>
<reference evidence="2" key="1">
    <citation type="submission" date="2021-10" db="EMBL/GenBank/DDBJ databases">
        <title>Tropical sea cucumber genome reveals ecological adaptation and Cuvierian tubules defense mechanism.</title>
        <authorList>
            <person name="Chen T."/>
        </authorList>
    </citation>
    <scope>NUCLEOTIDE SEQUENCE</scope>
    <source>
        <strain evidence="2">Nanhai2018</strain>
        <tissue evidence="2">Muscle</tissue>
    </source>
</reference>
<evidence type="ECO:0000256" key="1">
    <source>
        <dbReference type="SAM" id="SignalP"/>
    </source>
</evidence>
<protein>
    <submittedName>
        <fullName evidence="2">Angiopoietin-1 receptor</fullName>
    </submittedName>
</protein>
<dbReference type="Proteomes" id="UP001152320">
    <property type="component" value="Chromosome 6"/>
</dbReference>
<evidence type="ECO:0000313" key="3">
    <source>
        <dbReference type="Proteomes" id="UP001152320"/>
    </source>
</evidence>
<gene>
    <name evidence="2" type="ORF">HOLleu_14464</name>
</gene>
<organism evidence="2 3">
    <name type="scientific">Holothuria leucospilota</name>
    <name type="common">Black long sea cucumber</name>
    <name type="synonym">Mertensiothuria leucospilota</name>
    <dbReference type="NCBI Taxonomy" id="206669"/>
    <lineage>
        <taxon>Eukaryota</taxon>
        <taxon>Metazoa</taxon>
        <taxon>Echinodermata</taxon>
        <taxon>Eleutherozoa</taxon>
        <taxon>Echinozoa</taxon>
        <taxon>Holothuroidea</taxon>
        <taxon>Aspidochirotacea</taxon>
        <taxon>Aspidochirotida</taxon>
        <taxon>Holothuriidae</taxon>
        <taxon>Holothuria</taxon>
    </lineage>
</organism>
<keyword evidence="3" id="KW-1185">Reference proteome</keyword>
<dbReference type="EMBL" id="JAIZAY010000006">
    <property type="protein sequence ID" value="KAJ8040232.1"/>
    <property type="molecule type" value="Genomic_DNA"/>
</dbReference>
<comment type="caution">
    <text evidence="2">The sequence shown here is derived from an EMBL/GenBank/DDBJ whole genome shotgun (WGS) entry which is preliminary data.</text>
</comment>
<keyword evidence="1" id="KW-0732">Signal</keyword>
<dbReference type="Gene3D" id="2.170.300.10">
    <property type="entry name" value="Tie2 ligand-binding domain superfamily"/>
    <property type="match status" value="1"/>
</dbReference>
<evidence type="ECO:0000313" key="2">
    <source>
        <dbReference type="EMBL" id="KAJ8040232.1"/>
    </source>
</evidence>
<sequence length="682" mass="74123">MVMKLIVLLAILCECRGQIFHDIGTFILQDNSAILSTSSTSRKICYDGSDVYYTNGNQIFRVGSTTPIFTAPQDIDSLSCYQDALAYTYQTPASGSTAAMSHVVFCNINDFTICFAKWFTNKGPLVVFISTVINKVIVVSRTCFWCYDFDFDGTVIHVDSFDLNFAPACVAVYVDGPANNWFFFISHPGQTQVSLITYNTVSQNAVVTSFNVQNVNGISAIVSCLAVSGNNIYFLVDSAQTTQSEIDIYAVSGWTSPPYPSYPSATVVPGSQLANDIPDNVNGLIVCTSSTCPAPPATSCTTTQCMSPCGFCTNLSPTDCVCPNSNDQCCQYTVSTVANQCNVPITQADACCVINNPLAQRRRPGDINIFAAAGEAATFDFPRRTSPIGRFGINDLPAGTMTTGMDGAPTSVWWRRWRIPQPGSLRGRRFGVFLAEVDPNGVPASQDIPCIVTENSGFYNELYTYTRVAGATSSVTLVASANSHVNSFVQTMRWQFRRIDQSTSMQVGANPTPLGSCSGSLTCTIGNPLEKSDEGIYEVYRPGRVLRLWHPIFFLFVRECPQTQYMSGGACTGCANMCVYGDCVENQCICYPGFTGNTCNTATTMGFVGQNGDIPCSTFNFDTTPPFECRDLLFCYANKLGCRCSTGLRPPKCWFDCLPGFWGPNCMNTCSGATCNRRDGTT</sequence>
<dbReference type="AlphaFoldDB" id="A0A9Q1C7Q4"/>
<feature type="signal peptide" evidence="1">
    <location>
        <begin position="1"/>
        <end position="17"/>
    </location>
</feature>
<name>A0A9Q1C7Q4_HOLLE</name>
<proteinExistence type="predicted"/>
<feature type="chain" id="PRO_5040447114" evidence="1">
    <location>
        <begin position="18"/>
        <end position="682"/>
    </location>
</feature>
<dbReference type="OrthoDB" id="6130531at2759"/>